<proteinExistence type="predicted"/>
<dbReference type="InterPro" id="IPR005084">
    <property type="entry name" value="CBM6"/>
</dbReference>
<reference evidence="3 4" key="1">
    <citation type="submission" date="2019-12" db="EMBL/GenBank/DDBJ databases">
        <title>Spirosoma sp. HMF4905 genome sequencing and assembly.</title>
        <authorList>
            <person name="Kang H."/>
            <person name="Cha I."/>
            <person name="Kim H."/>
            <person name="Joh K."/>
        </authorList>
    </citation>
    <scope>NUCLEOTIDE SEQUENCE [LARGE SCALE GENOMIC DNA]</scope>
    <source>
        <strain evidence="3 4">HMF4905</strain>
    </source>
</reference>
<feature type="domain" description="CBM6" evidence="2">
    <location>
        <begin position="53"/>
        <end position="174"/>
    </location>
</feature>
<sequence length="1410" mass="153172">MKKILFFIGLFCATATVTVLSNSARFNYLTNRLTNFLALVEHSNQLIVSALPGHVEAESYASMQGVQLETTSDDGGGQNIGNIDDGDWMDYSVTVPQNGVYSFKFRVANGWGDGAKFELRQVDGTVLASVDVPRTGGLQSWQTLGAMAHLTAGSQTIRLYVVKGNWNLNWFDVAAGQNLPGKIEAESFDVASDVRPEATSDDGGGQNLGYIDDGDWMDYNVNVAAAGDYVFKFRVANSYGNGVIYIKSEDGTTLGSVSVPRTYDWQNWTTISTTATLAAGSQVIRIYTNPGTWNFNWFSVSQNSTPLPGHIEAEDYVAMQGVQTETTSDAGGGLNVGNIDDGDWLDYTVSVATTGAYSLKFRVANAWSDGAKFELRKSDGTVTASVDVPRTGGLQNFQTIGAIAHLTAGTQKLRLYIVKGGWNLNWFEGAPGRNLPGKIEAESFDVATDVRPETASDDGGGLNLGYIDDDDWMDYNVIVPSAGIYTFQFRVANSYGNGVISIKSEAGATLGSVSVPRTYGWQNWTTVSTTATLSAGSQVLRIYANAGAWNFNWFNVIQGGTVQSPAVVTFAALPTKTVGDADFNLVATTNNSETPVTFSSSNPSVVTVSNATGVWKASIVGAGTSTITASQVASTSFMAAANVTQTQTVNSAAAVALGQKIPIDPKRWYQLNNVSNGLDGLFDGITNVNVETGWGKVLSNYDAYYPLLTGESMTIAGLKFYDFTGDFTSNPMTVSIITDQWQRIPIATFTGAQYDSWVGPYPDRSTSGDAKFMLDQPITNARYLVINTYGAFPTEMELYGSYTPTTQTFTPTPAKAVKLKDMLGVNAYEWDFADGNTPWLINEAKVNVVKSFGGIRHYMDWSKLESNEGSYSYNPTLSGGWNFDAMYERCKAEGIDVLACLKTIPDWLANTYPQDQRDGENVPLRYGKDLTDPNSYLEQAKVGFQYMARYGSNTNVNPALLSVNSTPRWTGDTPNSVKIGLGLIKYIECDNERDKWWKGRKAYQTAREYAANLSAFYDGNKNTMGPGVGVKNADPNVKVVIGGLASASSGSDYVKGMVDWCKQYRGYNPDGTVNLCWDIINYHMYSDNTSSSQSGTSTRGAAPEVTPINRIADDFRQTAHRLSYDMPVWITEAGYDVNQGSPIRAIPIGNKSALETQGDWILRTALFYARKGIEKLFFYQLYDDNGTGAMFGTSGLANGDNVTRRPAADFLYQTNKLFGEYIYKETTNNDPIVDRYEKDGKSAYVLVVPDEIGRTATYTLDLGTATQAQIYTPKVGSTDMTLQTVNTNQGKVQLTVTETPIFVVAGTAAPNARVGAVMPTEGKTLAEAVRVYPNPTASFVSIHAERVSDSPLEVNLFDAGLGRLHQATKIAKTGDAFTAKMDLSQLAGGIYILEIKQDGERVLQKVLKVN</sequence>
<feature type="domain" description="CBM6" evidence="2">
    <location>
        <begin position="437"/>
        <end position="557"/>
    </location>
</feature>
<dbReference type="InterPro" id="IPR008979">
    <property type="entry name" value="Galactose-bd-like_sf"/>
</dbReference>
<feature type="domain" description="CBM6" evidence="2">
    <location>
        <begin position="181"/>
        <end position="301"/>
    </location>
</feature>
<evidence type="ECO:0000259" key="2">
    <source>
        <dbReference type="PROSITE" id="PS51175"/>
    </source>
</evidence>
<dbReference type="Gene3D" id="3.20.20.80">
    <property type="entry name" value="Glycosidases"/>
    <property type="match status" value="1"/>
</dbReference>
<dbReference type="SMART" id="SM00606">
    <property type="entry name" value="CBD_IV"/>
    <property type="match status" value="4"/>
</dbReference>
<keyword evidence="4" id="KW-1185">Reference proteome</keyword>
<accession>A0A7K1SM83</accession>
<dbReference type="InterPro" id="IPR006584">
    <property type="entry name" value="Cellulose-bd_IV"/>
</dbReference>
<evidence type="ECO:0000313" key="3">
    <source>
        <dbReference type="EMBL" id="MVM34773.1"/>
    </source>
</evidence>
<dbReference type="EMBL" id="WPIN01000018">
    <property type="protein sequence ID" value="MVM34773.1"/>
    <property type="molecule type" value="Genomic_DNA"/>
</dbReference>
<comment type="caution">
    <text evidence="3">The sequence shown here is derived from an EMBL/GenBank/DDBJ whole genome shotgun (WGS) entry which is preliminary data.</text>
</comment>
<dbReference type="PROSITE" id="PS51175">
    <property type="entry name" value="CBM6"/>
    <property type="match status" value="4"/>
</dbReference>
<dbReference type="SUPFAM" id="SSF51445">
    <property type="entry name" value="(Trans)glycosidases"/>
    <property type="match status" value="1"/>
</dbReference>
<dbReference type="SUPFAM" id="SSF49785">
    <property type="entry name" value="Galactose-binding domain-like"/>
    <property type="match status" value="4"/>
</dbReference>
<dbReference type="InterPro" id="IPR008964">
    <property type="entry name" value="Invasin/intimin_cell_adhesion"/>
</dbReference>
<dbReference type="CDD" id="cd04080">
    <property type="entry name" value="CBM6_cellulase-like"/>
    <property type="match status" value="4"/>
</dbReference>
<dbReference type="Pfam" id="PF18962">
    <property type="entry name" value="Por_Secre_tail"/>
    <property type="match status" value="1"/>
</dbReference>
<dbReference type="Gene3D" id="2.60.40.1080">
    <property type="match status" value="1"/>
</dbReference>
<feature type="domain" description="CBM6" evidence="2">
    <location>
        <begin position="309"/>
        <end position="430"/>
    </location>
</feature>
<organism evidence="3 4">
    <name type="scientific">Spirosoma arboris</name>
    <dbReference type="NCBI Taxonomy" id="2682092"/>
    <lineage>
        <taxon>Bacteria</taxon>
        <taxon>Pseudomonadati</taxon>
        <taxon>Bacteroidota</taxon>
        <taxon>Cytophagia</taxon>
        <taxon>Cytophagales</taxon>
        <taxon>Cytophagaceae</taxon>
        <taxon>Spirosoma</taxon>
    </lineage>
</organism>
<name>A0A7K1SM83_9BACT</name>
<gene>
    <name evidence="3" type="ORF">GO755_32395</name>
</gene>
<dbReference type="InterPro" id="IPR026444">
    <property type="entry name" value="Secre_tail"/>
</dbReference>
<dbReference type="InterPro" id="IPR017853">
    <property type="entry name" value="GH"/>
</dbReference>
<dbReference type="SUPFAM" id="SSF49373">
    <property type="entry name" value="Invasin/intimin cell-adhesion fragments"/>
    <property type="match status" value="1"/>
</dbReference>
<evidence type="ECO:0000313" key="4">
    <source>
        <dbReference type="Proteomes" id="UP000436006"/>
    </source>
</evidence>
<dbReference type="GO" id="GO:0030246">
    <property type="term" value="F:carbohydrate binding"/>
    <property type="evidence" value="ECO:0007669"/>
    <property type="project" value="InterPro"/>
</dbReference>
<dbReference type="Gene3D" id="2.60.120.260">
    <property type="entry name" value="Galactose-binding domain-like"/>
    <property type="match status" value="4"/>
</dbReference>
<keyword evidence="1" id="KW-0732">Signal</keyword>
<protein>
    <submittedName>
        <fullName evidence="3">Carbohydrate-binding protein</fullName>
    </submittedName>
</protein>
<dbReference type="Proteomes" id="UP000436006">
    <property type="component" value="Unassembled WGS sequence"/>
</dbReference>
<dbReference type="RefSeq" id="WP_157589592.1">
    <property type="nucleotide sequence ID" value="NZ_WPIN01000018.1"/>
</dbReference>
<evidence type="ECO:0000256" key="1">
    <source>
        <dbReference type="ARBA" id="ARBA00022729"/>
    </source>
</evidence>
<dbReference type="Pfam" id="PF03422">
    <property type="entry name" value="CBM_6"/>
    <property type="match status" value="4"/>
</dbReference>
<dbReference type="NCBIfam" id="TIGR04183">
    <property type="entry name" value="Por_Secre_tail"/>
    <property type="match status" value="1"/>
</dbReference>